<feature type="region of interest" description="Disordered" evidence="1">
    <location>
        <begin position="197"/>
        <end position="247"/>
    </location>
</feature>
<keyword evidence="2" id="KW-0472">Membrane</keyword>
<keyword evidence="4" id="KW-1185">Reference proteome</keyword>
<protein>
    <submittedName>
        <fullName evidence="3">Uncharacterized protein</fullName>
    </submittedName>
</protein>
<comment type="caution">
    <text evidence="3">The sequence shown here is derived from an EMBL/GenBank/DDBJ whole genome shotgun (WGS) entry which is preliminary data.</text>
</comment>
<dbReference type="RefSeq" id="WP_193667079.1">
    <property type="nucleotide sequence ID" value="NZ_JACDTV010000001.1"/>
</dbReference>
<proteinExistence type="predicted"/>
<organism evidence="3 4">
    <name type="scientific">Nocardioides salarius</name>
    <dbReference type="NCBI Taxonomy" id="374513"/>
    <lineage>
        <taxon>Bacteria</taxon>
        <taxon>Bacillati</taxon>
        <taxon>Actinomycetota</taxon>
        <taxon>Actinomycetes</taxon>
        <taxon>Propionibacteriales</taxon>
        <taxon>Nocardioidaceae</taxon>
        <taxon>Nocardioides</taxon>
    </lineage>
</organism>
<dbReference type="Gene3D" id="2.60.40.230">
    <property type="entry name" value="Neocarzinostatin-like"/>
    <property type="match status" value="1"/>
</dbReference>
<dbReference type="Proteomes" id="UP000732378">
    <property type="component" value="Unassembled WGS sequence"/>
</dbReference>
<feature type="transmembrane region" description="Helical" evidence="2">
    <location>
        <begin position="349"/>
        <end position="370"/>
    </location>
</feature>
<keyword evidence="2" id="KW-0812">Transmembrane</keyword>
<feature type="compositionally biased region" description="Low complexity" evidence="1">
    <location>
        <begin position="220"/>
        <end position="231"/>
    </location>
</feature>
<accession>A0ABS2MDN2</accession>
<keyword evidence="2" id="KW-1133">Transmembrane helix</keyword>
<evidence type="ECO:0000256" key="1">
    <source>
        <dbReference type="SAM" id="MobiDB-lite"/>
    </source>
</evidence>
<sequence length="390" mass="39380">MPHAPRHLLRFVLLGALAVLAALAPLVVLPAAPARADSRVSVAGPDGTAAVDPTYATRLTVRGSGFQSLAGGHGGVYVFFGHVTDGWRPSQGGATGRDYFYVPDGEGRDNQGFQRFVAFPGSDTASSANGGSMTAGGAWSATITVPGAVFEAFDRDGGARTIDCRRLTCGILTVGAHGVVNARNETFTPVAVRDLQGGGEQQGAAPTSPATDTADDDTEPAPSTGTSSPGPGRAGDDEPEPEPGLEVDRASAVAGRVLAFSGAGLAPGAQVSAVLDDGLSAVGPLQAGADGRLAGVITLPADLPAGTHELRLHTGADAAPTVRFAVTAAPVPVAPDVEQAPGMLGQERAAAVFLALALVVLALAVLRLLLPRLSWLPRPSGPRRRRAAAA</sequence>
<evidence type="ECO:0000313" key="3">
    <source>
        <dbReference type="EMBL" id="MBM7509304.1"/>
    </source>
</evidence>
<dbReference type="EMBL" id="JAFBBZ010000001">
    <property type="protein sequence ID" value="MBM7509304.1"/>
    <property type="molecule type" value="Genomic_DNA"/>
</dbReference>
<evidence type="ECO:0000313" key="4">
    <source>
        <dbReference type="Proteomes" id="UP000732378"/>
    </source>
</evidence>
<evidence type="ECO:0000256" key="2">
    <source>
        <dbReference type="SAM" id="Phobius"/>
    </source>
</evidence>
<reference evidence="3 4" key="1">
    <citation type="submission" date="2021-01" db="EMBL/GenBank/DDBJ databases">
        <title>Sequencing the genomes of 1000 actinobacteria strains.</title>
        <authorList>
            <person name="Klenk H.-P."/>
        </authorList>
    </citation>
    <scope>NUCLEOTIDE SEQUENCE [LARGE SCALE GENOMIC DNA]</scope>
    <source>
        <strain evidence="3 4">DSM 18239</strain>
    </source>
</reference>
<gene>
    <name evidence="3" type="ORF">JOE61_003118</name>
</gene>
<name>A0ABS2MDN2_9ACTN</name>